<dbReference type="Pfam" id="PF00590">
    <property type="entry name" value="TP_methylase"/>
    <property type="match status" value="1"/>
</dbReference>
<evidence type="ECO:0000256" key="5">
    <source>
        <dbReference type="ARBA" id="ARBA00022679"/>
    </source>
</evidence>
<evidence type="ECO:0000256" key="3">
    <source>
        <dbReference type="ARBA" id="ARBA00022573"/>
    </source>
</evidence>
<dbReference type="AlphaFoldDB" id="A0A6L8W864"/>
<keyword evidence="11" id="KW-1185">Reference proteome</keyword>
<dbReference type="Gene3D" id="3.40.1010.10">
    <property type="entry name" value="Cobalt-precorrin-4 Transmethylase, Domain 1"/>
    <property type="match status" value="1"/>
</dbReference>
<dbReference type="GO" id="GO:0009236">
    <property type="term" value="P:cobalamin biosynthetic process"/>
    <property type="evidence" value="ECO:0007669"/>
    <property type="project" value="UniProtKB-UniRule"/>
</dbReference>
<dbReference type="NCBIfam" id="TIGR01467">
    <property type="entry name" value="cobI_cbiL"/>
    <property type="match status" value="1"/>
</dbReference>
<dbReference type="PANTHER" id="PTHR43467:SF2">
    <property type="entry name" value="COBALT-PRECORRIN-2 C(20)-METHYLTRANSFERASE"/>
    <property type="match status" value="1"/>
</dbReference>
<feature type="domain" description="Tetrapyrrole methylase" evidence="9">
    <location>
        <begin position="4"/>
        <end position="209"/>
    </location>
</feature>
<dbReference type="InterPro" id="IPR003043">
    <property type="entry name" value="Uropor_MeTrfase_CS"/>
</dbReference>
<dbReference type="GO" id="GO:0032259">
    <property type="term" value="P:methylation"/>
    <property type="evidence" value="ECO:0007669"/>
    <property type="project" value="UniProtKB-KW"/>
</dbReference>
<keyword evidence="3" id="KW-0169">Cobalamin biosynthesis</keyword>
<dbReference type="Gene3D" id="3.30.950.10">
    <property type="entry name" value="Methyltransferase, Cobalt-precorrin-4 Transmethylase, Domain 2"/>
    <property type="match status" value="1"/>
</dbReference>
<evidence type="ECO:0000313" key="11">
    <source>
        <dbReference type="Proteomes" id="UP000476030"/>
    </source>
</evidence>
<proteinExistence type="inferred from homology"/>
<dbReference type="SUPFAM" id="SSF53790">
    <property type="entry name" value="Tetrapyrrole methylase"/>
    <property type="match status" value="1"/>
</dbReference>
<comment type="pathway">
    <text evidence="1">Cofactor biosynthesis; adenosylcobalamin biosynthesis.</text>
</comment>
<dbReference type="Proteomes" id="UP000476030">
    <property type="component" value="Unassembled WGS sequence"/>
</dbReference>
<dbReference type="CDD" id="cd11645">
    <property type="entry name" value="Precorrin_2_C20_MT"/>
    <property type="match status" value="1"/>
</dbReference>
<sequence>MTGTLYGLGIGPGDPDLITLKALKLLQATKVLAYPALEDGDSLARAIIAPHLNEPKTEIAVRIPMTVERAPAQAAYDDAAVELSEHLKKGEDVVVLCEGDPFFYGSFMYLFGRIAETYPVEVIPGVSSLTACATALQSPLSARNDILTVLPAPLPSEILRDRLRDTDSAAIMKVGRHFARVRDVILDLGLGENARYIERATMEAERILPLTEVPEDAAPYFSMILIHKRGQAWK</sequence>
<evidence type="ECO:0000256" key="8">
    <source>
        <dbReference type="RuleBase" id="RU003960"/>
    </source>
</evidence>
<dbReference type="InterPro" id="IPR035996">
    <property type="entry name" value="4pyrrol_Methylase_sf"/>
</dbReference>
<evidence type="ECO:0000256" key="7">
    <source>
        <dbReference type="PIRNR" id="PIRNR036427"/>
    </source>
</evidence>
<dbReference type="RefSeq" id="WP_161315828.1">
    <property type="nucleotide sequence ID" value="NZ_WTUW01000002.1"/>
</dbReference>
<dbReference type="EC" id="2.1.1.130" evidence="10"/>
<dbReference type="PANTHER" id="PTHR43467">
    <property type="entry name" value="COBALT-PRECORRIN-2 C(20)-METHYLTRANSFERASE"/>
    <property type="match status" value="1"/>
</dbReference>
<comment type="similarity">
    <text evidence="2 7 8">Belongs to the precorrin methyltransferase family.</text>
</comment>
<dbReference type="GO" id="GO:0030788">
    <property type="term" value="F:precorrin-2 C20-methyltransferase activity"/>
    <property type="evidence" value="ECO:0007669"/>
    <property type="project" value="UniProtKB-EC"/>
</dbReference>
<keyword evidence="6" id="KW-0949">S-adenosyl-L-methionine</keyword>
<evidence type="ECO:0000259" key="9">
    <source>
        <dbReference type="Pfam" id="PF00590"/>
    </source>
</evidence>
<accession>A0A6L8W864</accession>
<keyword evidence="4 8" id="KW-0489">Methyltransferase</keyword>
<evidence type="ECO:0000256" key="1">
    <source>
        <dbReference type="ARBA" id="ARBA00004953"/>
    </source>
</evidence>
<gene>
    <name evidence="10" type="primary">cobI</name>
    <name evidence="10" type="ORF">GQE98_11775</name>
</gene>
<organism evidence="10 11">
    <name type="scientific">Sneathiella litorea</name>
    <dbReference type="NCBI Taxonomy" id="2606216"/>
    <lineage>
        <taxon>Bacteria</taxon>
        <taxon>Pseudomonadati</taxon>
        <taxon>Pseudomonadota</taxon>
        <taxon>Alphaproteobacteria</taxon>
        <taxon>Sneathiellales</taxon>
        <taxon>Sneathiellaceae</taxon>
        <taxon>Sneathiella</taxon>
    </lineage>
</organism>
<dbReference type="PIRSF" id="PIRSF036427">
    <property type="entry name" value="Precrrn-2_mtase"/>
    <property type="match status" value="1"/>
</dbReference>
<keyword evidence="5 8" id="KW-0808">Transferase</keyword>
<dbReference type="InterPro" id="IPR014776">
    <property type="entry name" value="4pyrrole_Mease_sub2"/>
</dbReference>
<dbReference type="InterPro" id="IPR006364">
    <property type="entry name" value="CobI/CbiL/CobIJ_dom"/>
</dbReference>
<dbReference type="InterPro" id="IPR012382">
    <property type="entry name" value="CobI/CbiL"/>
</dbReference>
<evidence type="ECO:0000256" key="2">
    <source>
        <dbReference type="ARBA" id="ARBA00005879"/>
    </source>
</evidence>
<reference evidence="10 11" key="1">
    <citation type="submission" date="2019-12" db="EMBL/GenBank/DDBJ databases">
        <title>Snethiella sp. nov. sp. isolated from sea sand.</title>
        <authorList>
            <person name="Kim J."/>
            <person name="Jeong S.E."/>
            <person name="Jung H.S."/>
            <person name="Jeon C.O."/>
        </authorList>
    </citation>
    <scope>NUCLEOTIDE SEQUENCE [LARGE SCALE GENOMIC DNA]</scope>
    <source>
        <strain evidence="10 11">DP05</strain>
    </source>
</reference>
<evidence type="ECO:0000256" key="4">
    <source>
        <dbReference type="ARBA" id="ARBA00022603"/>
    </source>
</evidence>
<protein>
    <submittedName>
        <fullName evidence="10">Precorrin-2 C(20)-methyltransferase</fullName>
        <ecNumber evidence="10">2.1.1.130</ecNumber>
    </submittedName>
</protein>
<dbReference type="InterPro" id="IPR000878">
    <property type="entry name" value="4pyrrol_Mease"/>
</dbReference>
<dbReference type="EMBL" id="WTUW01000002">
    <property type="protein sequence ID" value="MZR31311.1"/>
    <property type="molecule type" value="Genomic_DNA"/>
</dbReference>
<name>A0A6L8W864_9PROT</name>
<evidence type="ECO:0000313" key="10">
    <source>
        <dbReference type="EMBL" id="MZR31311.1"/>
    </source>
</evidence>
<dbReference type="InterPro" id="IPR014777">
    <property type="entry name" value="4pyrrole_Mease_sub1"/>
</dbReference>
<dbReference type="UniPathway" id="UPA00148"/>
<comment type="caution">
    <text evidence="10">The sequence shown here is derived from an EMBL/GenBank/DDBJ whole genome shotgun (WGS) entry which is preliminary data.</text>
</comment>
<evidence type="ECO:0000256" key="6">
    <source>
        <dbReference type="ARBA" id="ARBA00022691"/>
    </source>
</evidence>
<dbReference type="PROSITE" id="PS00840">
    <property type="entry name" value="SUMT_2"/>
    <property type="match status" value="1"/>
</dbReference>